<dbReference type="GO" id="GO:0009307">
    <property type="term" value="P:DNA restriction-modification system"/>
    <property type="evidence" value="ECO:0007669"/>
    <property type="project" value="UniProtKB-KW"/>
</dbReference>
<accession>A0AAP3NKH9</accession>
<keyword evidence="5" id="KW-0540">Nuclease</keyword>
<comment type="caution">
    <text evidence="5">The sequence shown here is derived from an EMBL/GenBank/DDBJ whole genome shotgun (WGS) entry which is preliminary data.</text>
</comment>
<evidence type="ECO:0000256" key="1">
    <source>
        <dbReference type="ARBA" id="ARBA00010923"/>
    </source>
</evidence>
<dbReference type="Gene3D" id="3.90.220.20">
    <property type="entry name" value="DNA methylase specificity domains"/>
    <property type="match status" value="2"/>
</dbReference>
<keyword evidence="5" id="KW-0378">Hydrolase</keyword>
<evidence type="ECO:0000256" key="2">
    <source>
        <dbReference type="ARBA" id="ARBA00022747"/>
    </source>
</evidence>
<dbReference type="InterPro" id="IPR052021">
    <property type="entry name" value="Type-I_RS_S_subunit"/>
</dbReference>
<dbReference type="Pfam" id="PF01420">
    <property type="entry name" value="Methylase_S"/>
    <property type="match status" value="1"/>
</dbReference>
<evidence type="ECO:0000313" key="5">
    <source>
        <dbReference type="EMBL" id="MDB0851287.1"/>
    </source>
</evidence>
<name>A0AAP3NKH9_PHOVU</name>
<keyword evidence="3" id="KW-0238">DNA-binding</keyword>
<keyword evidence="2" id="KW-0680">Restriction system</keyword>
<dbReference type="InterPro" id="IPR044946">
    <property type="entry name" value="Restrct_endonuc_typeI_TRD_sf"/>
</dbReference>
<protein>
    <submittedName>
        <fullName evidence="5">Restriction endonuclease subunit S</fullName>
        <ecNumber evidence="5">3.1.21.-</ecNumber>
    </submittedName>
</protein>
<dbReference type="GO" id="GO:0003677">
    <property type="term" value="F:DNA binding"/>
    <property type="evidence" value="ECO:0007669"/>
    <property type="project" value="UniProtKB-KW"/>
</dbReference>
<dbReference type="EMBL" id="JAQKEI010000007">
    <property type="protein sequence ID" value="MDB0851287.1"/>
    <property type="molecule type" value="Genomic_DNA"/>
</dbReference>
<dbReference type="AlphaFoldDB" id="A0AAP3NKH9"/>
<evidence type="ECO:0000259" key="4">
    <source>
        <dbReference type="Pfam" id="PF01420"/>
    </source>
</evidence>
<dbReference type="InterPro" id="IPR000055">
    <property type="entry name" value="Restrct_endonuc_typeI_TRD"/>
</dbReference>
<evidence type="ECO:0000256" key="3">
    <source>
        <dbReference type="ARBA" id="ARBA00023125"/>
    </source>
</evidence>
<dbReference type="PANTHER" id="PTHR30408">
    <property type="entry name" value="TYPE-1 RESTRICTION ENZYME ECOKI SPECIFICITY PROTEIN"/>
    <property type="match status" value="1"/>
</dbReference>
<proteinExistence type="inferred from homology"/>
<dbReference type="Gene3D" id="1.10.287.1120">
    <property type="entry name" value="Bipartite methylase S protein"/>
    <property type="match status" value="1"/>
</dbReference>
<feature type="domain" description="Type I restriction modification DNA specificity" evidence="4">
    <location>
        <begin position="237"/>
        <end position="398"/>
    </location>
</feature>
<gene>
    <name evidence="5" type="ORF">PL594_07175</name>
</gene>
<dbReference type="SUPFAM" id="SSF116734">
    <property type="entry name" value="DNA methylase specificity domain"/>
    <property type="match status" value="2"/>
</dbReference>
<dbReference type="EC" id="3.1.21.-" evidence="5"/>
<dbReference type="RefSeq" id="WP_220432041.1">
    <property type="nucleotide sequence ID" value="NZ_JADPDR010000006.1"/>
</dbReference>
<dbReference type="GO" id="GO:0016787">
    <property type="term" value="F:hydrolase activity"/>
    <property type="evidence" value="ECO:0007669"/>
    <property type="project" value="UniProtKB-KW"/>
</dbReference>
<organism evidence="5 6">
    <name type="scientific">Phocaeicola vulgatus</name>
    <name type="common">Bacteroides vulgatus</name>
    <dbReference type="NCBI Taxonomy" id="821"/>
    <lineage>
        <taxon>Bacteria</taxon>
        <taxon>Pseudomonadati</taxon>
        <taxon>Bacteroidota</taxon>
        <taxon>Bacteroidia</taxon>
        <taxon>Bacteroidales</taxon>
        <taxon>Bacteroidaceae</taxon>
        <taxon>Phocaeicola</taxon>
    </lineage>
</organism>
<dbReference type="GO" id="GO:0004519">
    <property type="term" value="F:endonuclease activity"/>
    <property type="evidence" value="ECO:0007669"/>
    <property type="project" value="UniProtKB-KW"/>
</dbReference>
<evidence type="ECO:0000313" key="6">
    <source>
        <dbReference type="Proteomes" id="UP001210999"/>
    </source>
</evidence>
<dbReference type="PANTHER" id="PTHR30408:SF13">
    <property type="entry name" value="TYPE I RESTRICTION ENZYME HINDI SPECIFICITY SUBUNIT"/>
    <property type="match status" value="1"/>
</dbReference>
<reference evidence="5" key="1">
    <citation type="submission" date="2023-01" db="EMBL/GenBank/DDBJ databases">
        <title>Human gut microbiome strain richness.</title>
        <authorList>
            <person name="Chen-Liaw A."/>
        </authorList>
    </citation>
    <scope>NUCLEOTIDE SEQUENCE</scope>
    <source>
        <strain evidence="5">H9_m1001271B151109d0_201107</strain>
    </source>
</reference>
<dbReference type="Proteomes" id="UP001210999">
    <property type="component" value="Unassembled WGS sequence"/>
</dbReference>
<sequence>MNVPELRFKGFKQEWDFCSVGDFYYFKNGLNKGKEFFGYGTPIVNFTDVFNNRGLTSDILKGRVSLSKKEISSFEVKKGDIFFTRTSETLEEIGYPSVMLDESNDTVFSGFVLRGRAINEDPLSDLFKKYVFFTNDFRKEMIRKSSMTTRALTSGTSIKKMEFYFPENKMEQEKIGIFHSIIDKEIIFITTRIKLLKQVKAASLQSMFPQEGETVPKVRFKGFEGEWEEKSFSALYKKSIIKNDLTFGTDKIISVANMYYLTNVNVSDLEYLKTYNIMKLGDIAFEGNKSKRFLHGRFVENTIGDGIVSHVFVVFHPISAEHDINYWKYAINNENIMRNVLIRCTKSSTMMTDLVVDDFLKETILVPTYAEQQKIGAYFRNLDRQISLQTQRLEKLKQIKAACLDKMFV</sequence>
<keyword evidence="5" id="KW-0255">Endonuclease</keyword>
<comment type="similarity">
    <text evidence="1">Belongs to the type-I restriction system S methylase family.</text>
</comment>